<evidence type="ECO:0000313" key="2">
    <source>
        <dbReference type="Proteomes" id="UP000283269"/>
    </source>
</evidence>
<dbReference type="STRING" id="93625.A0A409XS65"/>
<organism evidence="1 2">
    <name type="scientific">Psilocybe cyanescens</name>
    <dbReference type="NCBI Taxonomy" id="93625"/>
    <lineage>
        <taxon>Eukaryota</taxon>
        <taxon>Fungi</taxon>
        <taxon>Dikarya</taxon>
        <taxon>Basidiomycota</taxon>
        <taxon>Agaricomycotina</taxon>
        <taxon>Agaricomycetes</taxon>
        <taxon>Agaricomycetidae</taxon>
        <taxon>Agaricales</taxon>
        <taxon>Agaricineae</taxon>
        <taxon>Strophariaceae</taxon>
        <taxon>Psilocybe</taxon>
    </lineage>
</organism>
<protein>
    <submittedName>
        <fullName evidence="1">Uncharacterized protein</fullName>
    </submittedName>
</protein>
<keyword evidence="2" id="KW-1185">Reference proteome</keyword>
<dbReference type="InterPro" id="IPR041078">
    <property type="entry name" value="Plavaka"/>
</dbReference>
<evidence type="ECO:0000313" key="1">
    <source>
        <dbReference type="EMBL" id="PPQ93557.1"/>
    </source>
</evidence>
<dbReference type="AlphaFoldDB" id="A0A409XS65"/>
<comment type="caution">
    <text evidence="1">The sequence shown here is derived from an EMBL/GenBank/DDBJ whole genome shotgun (WGS) entry which is preliminary data.</text>
</comment>
<dbReference type="EMBL" id="NHYD01000696">
    <property type="protein sequence ID" value="PPQ93557.1"/>
    <property type="molecule type" value="Genomic_DNA"/>
</dbReference>
<feature type="non-terminal residue" evidence="1">
    <location>
        <position position="444"/>
    </location>
</feature>
<dbReference type="Proteomes" id="UP000283269">
    <property type="component" value="Unassembled WGS sequence"/>
</dbReference>
<proteinExistence type="predicted"/>
<dbReference type="OrthoDB" id="3232986at2759"/>
<dbReference type="InParanoid" id="A0A409XS65"/>
<name>A0A409XS65_PSICY</name>
<sequence>MFLSFSTAKDLKNQAEILPSGPAWKSQSISPAYPTKAAVVLYYRDSVECMQALVSSPLLQDHMQYKPFRLYDSATKVMRVYTEWLSGDAAHYMQDHMQYKPFRLYDSATKVMRVYTEWLSGDAAHYMQICNDKFYHYLDVSPRASQEKIPEGGTLIGAIISSDKTHISAQTGNRAAHPLLLSCANINMNVRNKASGHLFVLLALLPIPIYHHKKSVIRGMLENRLFHECLDIVLGPLKKVAEIGMMFADPLGNLRRCYTPIAAYIVDTPESALIAGVGALTSSVTMAMYKNFGDDFRHPPRTGASTLKSIAALEAKYDPWELEKFKEMSFELYHLNGVNRPFWLDWPLSDPSIFLTPEPLHHWHKQFWDHDVKWCINAVGAAELDFRFSVLQPRTGYRHFKEGISALKQVTGREHRNIERYVVALIAEAVSDDFVYAVRSLMDF</sequence>
<dbReference type="Pfam" id="PF18759">
    <property type="entry name" value="Plavaka"/>
    <property type="match status" value="1"/>
</dbReference>
<accession>A0A409XS65</accession>
<reference evidence="1 2" key="1">
    <citation type="journal article" date="2018" name="Evol. Lett.">
        <title>Horizontal gene cluster transfer increased hallucinogenic mushroom diversity.</title>
        <authorList>
            <person name="Reynolds H.T."/>
            <person name="Vijayakumar V."/>
            <person name="Gluck-Thaler E."/>
            <person name="Korotkin H.B."/>
            <person name="Matheny P.B."/>
            <person name="Slot J.C."/>
        </authorList>
    </citation>
    <scope>NUCLEOTIDE SEQUENCE [LARGE SCALE GENOMIC DNA]</scope>
    <source>
        <strain evidence="1 2">2631</strain>
    </source>
</reference>
<gene>
    <name evidence="1" type="ORF">CVT25_005582</name>
</gene>